<organism evidence="1 2">
    <name type="scientific">Citrus sinensis</name>
    <name type="common">Sweet orange</name>
    <name type="synonym">Citrus aurantium var. sinensis</name>
    <dbReference type="NCBI Taxonomy" id="2711"/>
    <lineage>
        <taxon>Eukaryota</taxon>
        <taxon>Viridiplantae</taxon>
        <taxon>Streptophyta</taxon>
        <taxon>Embryophyta</taxon>
        <taxon>Tracheophyta</taxon>
        <taxon>Spermatophyta</taxon>
        <taxon>Magnoliopsida</taxon>
        <taxon>eudicotyledons</taxon>
        <taxon>Gunneridae</taxon>
        <taxon>Pentapetalae</taxon>
        <taxon>rosids</taxon>
        <taxon>malvids</taxon>
        <taxon>Sapindales</taxon>
        <taxon>Rutaceae</taxon>
        <taxon>Aurantioideae</taxon>
        <taxon>Citrus</taxon>
    </lineage>
</organism>
<evidence type="ECO:0000313" key="1">
    <source>
        <dbReference type="EMBL" id="KAH9781356.1"/>
    </source>
</evidence>
<accession>A0ACB8M717</accession>
<dbReference type="Proteomes" id="UP000829398">
    <property type="component" value="Chromosome 3"/>
</dbReference>
<keyword evidence="2" id="KW-1185">Reference proteome</keyword>
<evidence type="ECO:0000313" key="2">
    <source>
        <dbReference type="Proteomes" id="UP000829398"/>
    </source>
</evidence>
<protein>
    <submittedName>
        <fullName evidence="1">Uncharacterized protein</fullName>
    </submittedName>
</protein>
<dbReference type="EMBL" id="CM039172">
    <property type="protein sequence ID" value="KAH9781356.1"/>
    <property type="molecule type" value="Genomic_DNA"/>
</dbReference>
<sequence>MPMRFNKSNSHFKVVSTGITEPPAGVVLTDAQKIELEGQRLKDLKAKNYLFQAIDRSILETIINKDSSKQIWDSLKKKYQGTARAKWVHLRTLRAEFESLRMKMGESVSAYFARTMAIANKRRIHGEQLEDVIIIEKILRSLTAKFNYIICAIEESRDIDTLSIDELESTLLVHKQKVIRQDKEEQALQAAANLKPTGGGKGGWKDKNGQNRLEEKVDDSQGKGKDYDGQNSTGHKPKSKDKSNVKCFRCQKYGHYRSECRTNLNKNRGEKSNFVEKEKEEISLLMACHTKEESHQNLCVGQLQEKGYEISIKVGVCRIHDENLGLIAQVKMTANRMFPLYLHHTAHSCFAANFKDTTWLWHFRYGHLSFGGLKTLQQKNMVVGLPQFEQPSQLCEECIFSKQHRDKFPKGKSWRTKKVLELVHSDLCGLIKPTSNGGKRYFISFIDDFSRKTWVYFLQEKSEAFTAFQMFKALVDREADSQIKILRTDRGGEFNSQEFGSFCENHGVRRQLTAAYTPQQNGVCERKNRTILNMVRSLLQRSGLPKSFWPEAVVWSVYILNKSPTIAVQNITPEEAWSGYFDGEIEENSQQLQPSIVSAPDLPQNRVSAETPPTTNELDEQVEAADSRSQRDRRRPAWMLDYEIDYCSCITKCMACFSTGREISILAWGATKRDDLIYTGNDRVMFEKFKESVMLEFDVTDLGLLHYFLGLEVIQSDAGNFICQKKYVEEILERFQMKNCNSVTTPIEKGLKLVKDLAGRIVDSTLYKQIVGSLMYLTATRPDIMHTVSSISRYMEHPREDHLLAAKRILRYLRGNDYAGDLDDRRSTSGYVFMFGSAAISWSSKKQPIGTLSTTEAEFVAAASCACQALWLRNILHELQFKQPESTQIFCDNSSTIKLSKNPFLARLDKK</sequence>
<reference evidence="2" key="1">
    <citation type="journal article" date="2023" name="Hortic. Res.">
        <title>A chromosome-level phased genome enabling allele-level studies in sweet orange: a case study on citrus Huanglongbing tolerance.</title>
        <authorList>
            <person name="Wu B."/>
            <person name="Yu Q."/>
            <person name="Deng Z."/>
            <person name="Duan Y."/>
            <person name="Luo F."/>
            <person name="Gmitter F. Jr."/>
        </authorList>
    </citation>
    <scope>NUCLEOTIDE SEQUENCE [LARGE SCALE GENOMIC DNA]</scope>
    <source>
        <strain evidence="2">cv. Valencia</strain>
    </source>
</reference>
<name>A0ACB8M717_CITSI</name>
<comment type="caution">
    <text evidence="1">The sequence shown here is derived from an EMBL/GenBank/DDBJ whole genome shotgun (WGS) entry which is preliminary data.</text>
</comment>
<proteinExistence type="predicted"/>
<gene>
    <name evidence="1" type="ORF">KPL71_008429</name>
</gene>